<dbReference type="Gene3D" id="3.90.320.10">
    <property type="match status" value="1"/>
</dbReference>
<evidence type="ECO:0000313" key="2">
    <source>
        <dbReference type="EMBL" id="WAR15484.1"/>
    </source>
</evidence>
<evidence type="ECO:0000256" key="1">
    <source>
        <dbReference type="SAM" id="SignalP"/>
    </source>
</evidence>
<dbReference type="CDD" id="cd22343">
    <property type="entry name" value="PDDEXK_lambda_exonuclease-like"/>
    <property type="match status" value="1"/>
</dbReference>
<protein>
    <recommendedName>
        <fullName evidence="4">YqaJ viral recombinase domain-containing protein</fullName>
    </recommendedName>
</protein>
<feature type="signal peptide" evidence="1">
    <location>
        <begin position="1"/>
        <end position="19"/>
    </location>
</feature>
<evidence type="ECO:0000313" key="3">
    <source>
        <dbReference type="Proteomes" id="UP001164746"/>
    </source>
</evidence>
<name>A0ABY7F3W7_MYAAR</name>
<dbReference type="PANTHER" id="PTHR47526">
    <property type="entry name" value="ATP-DEPENDENT DNA HELICASE"/>
    <property type="match status" value="1"/>
</dbReference>
<dbReference type="Proteomes" id="UP001164746">
    <property type="component" value="Chromosome 9"/>
</dbReference>
<proteinExistence type="predicted"/>
<dbReference type="EMBL" id="CP111020">
    <property type="protein sequence ID" value="WAR15484.1"/>
    <property type="molecule type" value="Genomic_DNA"/>
</dbReference>
<evidence type="ECO:0008006" key="4">
    <source>
        <dbReference type="Google" id="ProtNLM"/>
    </source>
</evidence>
<sequence>MKGKCKQAITTLLLQFVDSTFPLFAATPDGLRSCLCLGQGLVEIKCCFKNRNADIADISVSSFYLDENKHLKRTLRYNTQVQFQMYVCGKSFCDFVVYTHKGIVIETIPYNPDFVNELISKCTQIAINDLLPEIIQRIFQMRSKEMNS</sequence>
<gene>
    <name evidence="2" type="ORF">MAR_005589</name>
</gene>
<accession>A0ABY7F3W7</accession>
<keyword evidence="3" id="KW-1185">Reference proteome</keyword>
<dbReference type="InterPro" id="IPR011335">
    <property type="entry name" value="Restrct_endonuc-II-like"/>
</dbReference>
<organism evidence="2 3">
    <name type="scientific">Mya arenaria</name>
    <name type="common">Soft-shell clam</name>
    <dbReference type="NCBI Taxonomy" id="6604"/>
    <lineage>
        <taxon>Eukaryota</taxon>
        <taxon>Metazoa</taxon>
        <taxon>Spiralia</taxon>
        <taxon>Lophotrochozoa</taxon>
        <taxon>Mollusca</taxon>
        <taxon>Bivalvia</taxon>
        <taxon>Autobranchia</taxon>
        <taxon>Heteroconchia</taxon>
        <taxon>Euheterodonta</taxon>
        <taxon>Imparidentia</taxon>
        <taxon>Neoheterodontei</taxon>
        <taxon>Myida</taxon>
        <taxon>Myoidea</taxon>
        <taxon>Myidae</taxon>
        <taxon>Mya</taxon>
    </lineage>
</organism>
<reference evidence="2" key="1">
    <citation type="submission" date="2022-11" db="EMBL/GenBank/DDBJ databases">
        <title>Centuries of genome instability and evolution in soft-shell clam transmissible cancer (bioRxiv).</title>
        <authorList>
            <person name="Hart S.F.M."/>
            <person name="Yonemitsu M.A."/>
            <person name="Giersch R.M."/>
            <person name="Beal B.F."/>
            <person name="Arriagada G."/>
            <person name="Davis B.W."/>
            <person name="Ostrander E.A."/>
            <person name="Goff S.P."/>
            <person name="Metzger M.J."/>
        </authorList>
    </citation>
    <scope>NUCLEOTIDE SEQUENCE</scope>
    <source>
        <strain evidence="2">MELC-2E11</strain>
        <tissue evidence="2">Siphon/mantle</tissue>
    </source>
</reference>
<feature type="chain" id="PRO_5046487156" description="YqaJ viral recombinase domain-containing protein" evidence="1">
    <location>
        <begin position="20"/>
        <end position="148"/>
    </location>
</feature>
<dbReference type="SUPFAM" id="SSF52980">
    <property type="entry name" value="Restriction endonuclease-like"/>
    <property type="match status" value="1"/>
</dbReference>
<keyword evidence="1" id="KW-0732">Signal</keyword>
<dbReference type="InterPro" id="IPR011604">
    <property type="entry name" value="PDDEXK-like_dom_sf"/>
</dbReference>